<reference evidence="2 3" key="1">
    <citation type="journal article" date="2023" name="Elife">
        <title>Identification of key yeast species and microbe-microbe interactions impacting larval growth of Drosophila in the wild.</title>
        <authorList>
            <person name="Mure A."/>
            <person name="Sugiura Y."/>
            <person name="Maeda R."/>
            <person name="Honda K."/>
            <person name="Sakurai N."/>
            <person name="Takahashi Y."/>
            <person name="Watada M."/>
            <person name="Katoh T."/>
            <person name="Gotoh A."/>
            <person name="Gotoh Y."/>
            <person name="Taniguchi I."/>
            <person name="Nakamura K."/>
            <person name="Hayashi T."/>
            <person name="Katayama T."/>
            <person name="Uemura T."/>
            <person name="Hattori Y."/>
        </authorList>
    </citation>
    <scope>NUCLEOTIDE SEQUENCE [LARGE SCALE GENOMIC DNA]</scope>
    <source>
        <strain evidence="2 3">SB-73</strain>
    </source>
</reference>
<protein>
    <submittedName>
        <fullName evidence="2">Uncharacterized protein</fullName>
    </submittedName>
</protein>
<evidence type="ECO:0000313" key="3">
    <source>
        <dbReference type="Proteomes" id="UP001362899"/>
    </source>
</evidence>
<feature type="compositionally biased region" description="Polar residues" evidence="1">
    <location>
        <begin position="141"/>
        <end position="164"/>
    </location>
</feature>
<comment type="caution">
    <text evidence="2">The sequence shown here is derived from an EMBL/GenBank/DDBJ whole genome shotgun (WGS) entry which is preliminary data.</text>
</comment>
<accession>A0AAV5RLW4</accession>
<gene>
    <name evidence="2" type="ORF">DASB73_033930</name>
</gene>
<proteinExistence type="predicted"/>
<dbReference type="Proteomes" id="UP001362899">
    <property type="component" value="Unassembled WGS sequence"/>
</dbReference>
<feature type="region of interest" description="Disordered" evidence="1">
    <location>
        <begin position="141"/>
        <end position="165"/>
    </location>
</feature>
<name>A0AAV5RLW4_STABA</name>
<organism evidence="2 3">
    <name type="scientific">Starmerella bacillaris</name>
    <name type="common">Yeast</name>
    <name type="synonym">Candida zemplinina</name>
    <dbReference type="NCBI Taxonomy" id="1247836"/>
    <lineage>
        <taxon>Eukaryota</taxon>
        <taxon>Fungi</taxon>
        <taxon>Dikarya</taxon>
        <taxon>Ascomycota</taxon>
        <taxon>Saccharomycotina</taxon>
        <taxon>Dipodascomycetes</taxon>
        <taxon>Dipodascales</taxon>
        <taxon>Trichomonascaceae</taxon>
        <taxon>Starmerella</taxon>
    </lineage>
</organism>
<keyword evidence="3" id="KW-1185">Reference proteome</keyword>
<dbReference type="AlphaFoldDB" id="A0AAV5RLW4"/>
<evidence type="ECO:0000313" key="2">
    <source>
        <dbReference type="EMBL" id="GMM52430.1"/>
    </source>
</evidence>
<dbReference type="EMBL" id="BTGC01000008">
    <property type="protein sequence ID" value="GMM52430.1"/>
    <property type="molecule type" value="Genomic_DNA"/>
</dbReference>
<sequence>MIPLSVPLLSYNVFTDNKVVINKNDVVNCAPKVVPNSRLSSKHVSRRCSDVFDHIPDNLELPQLDFDHSDGSDDAFSRRSSLSTFKNYRDTLSIAFVECTNDHPLCSNSEAGNTSDSSKTNKIKNGNKFMPSLLKRERSANNRMTQASNSSKIPEKVSTNTCDSNENDTDIEISGPCQELCLFSEKKTPLINTSPRKFYRGNADFLRVLVAKRKMYENGKLNYVQCSPFLSSRKDVVPKTCIVEPFGIPIGWSKPARRNWQQLNVVDFAE</sequence>
<evidence type="ECO:0000256" key="1">
    <source>
        <dbReference type="SAM" id="MobiDB-lite"/>
    </source>
</evidence>